<evidence type="ECO:0000256" key="3">
    <source>
        <dbReference type="SAM" id="Coils"/>
    </source>
</evidence>
<dbReference type="Pfam" id="PF07765">
    <property type="entry name" value="KIP1"/>
    <property type="match status" value="1"/>
</dbReference>
<comment type="caution">
    <text evidence="5">The sequence shown here is derived from an EMBL/GenBank/DDBJ whole genome shotgun (WGS) entry which is preliminary data.</text>
</comment>
<keyword evidence="6" id="KW-1185">Reference proteome</keyword>
<gene>
    <name evidence="5" type="ORF">STAS_11733</name>
</gene>
<organism evidence="5 6">
    <name type="scientific">Striga asiatica</name>
    <name type="common">Asiatic witchweed</name>
    <name type="synonym">Buchnera asiatica</name>
    <dbReference type="NCBI Taxonomy" id="4170"/>
    <lineage>
        <taxon>Eukaryota</taxon>
        <taxon>Viridiplantae</taxon>
        <taxon>Streptophyta</taxon>
        <taxon>Embryophyta</taxon>
        <taxon>Tracheophyta</taxon>
        <taxon>Spermatophyta</taxon>
        <taxon>Magnoliopsida</taxon>
        <taxon>eudicotyledons</taxon>
        <taxon>Gunneridae</taxon>
        <taxon>Pentapetalae</taxon>
        <taxon>asterids</taxon>
        <taxon>lamiids</taxon>
        <taxon>Lamiales</taxon>
        <taxon>Orobanchaceae</taxon>
        <taxon>Buchnereae</taxon>
        <taxon>Striga</taxon>
    </lineage>
</organism>
<evidence type="ECO:0000256" key="2">
    <source>
        <dbReference type="ARBA" id="ARBA00038006"/>
    </source>
</evidence>
<evidence type="ECO:0000256" key="1">
    <source>
        <dbReference type="ARBA" id="ARBA00023054"/>
    </source>
</evidence>
<dbReference type="InterPro" id="IPR051861">
    <property type="entry name" value="NET_actin-binding_domain"/>
</dbReference>
<evidence type="ECO:0000313" key="5">
    <source>
        <dbReference type="EMBL" id="GER35468.1"/>
    </source>
</evidence>
<keyword evidence="1 3" id="KW-0175">Coiled coil</keyword>
<feature type="domain" description="NAB" evidence="4">
    <location>
        <begin position="1"/>
        <end position="67"/>
    </location>
</feature>
<keyword evidence="5" id="KW-0418">Kinase</keyword>
<dbReference type="AlphaFoldDB" id="A0A5A7PS35"/>
<sequence length="221" mass="25895">MTVKSMISEMDELVKRMLKLIEEDADSFAKKAEMYYQKRPELIGLVEDFYRMYRSLAERYDHVTGDLRKNVPSDLLSASSCVSELISEDDSSALDSENELENLEEDSVEMLIERLKAEKDELAFEVRSKDETIGEMRKHLHELHMDHVDMIAGAEVARRRADEFRSRVEELEREVERKEEVIVEGAEEKREAIRQLCFSLEHYRNGYNRLRRVVIGQVMAT</sequence>
<dbReference type="Proteomes" id="UP000325081">
    <property type="component" value="Unassembled WGS sequence"/>
</dbReference>
<evidence type="ECO:0000259" key="4">
    <source>
        <dbReference type="PROSITE" id="PS51774"/>
    </source>
</evidence>
<accession>A0A5A7PS35</accession>
<dbReference type="OrthoDB" id="2019833at2759"/>
<comment type="similarity">
    <text evidence="2">Belongs to the NET family.</text>
</comment>
<dbReference type="EMBL" id="BKCP01004961">
    <property type="protein sequence ID" value="GER35468.1"/>
    <property type="molecule type" value="Genomic_DNA"/>
</dbReference>
<proteinExistence type="inferred from homology"/>
<name>A0A5A7PS35_STRAF</name>
<dbReference type="InterPro" id="IPR011684">
    <property type="entry name" value="NAB"/>
</dbReference>
<reference evidence="6" key="1">
    <citation type="journal article" date="2019" name="Curr. Biol.">
        <title>Genome Sequence of Striga asiatica Provides Insight into the Evolution of Plant Parasitism.</title>
        <authorList>
            <person name="Yoshida S."/>
            <person name="Kim S."/>
            <person name="Wafula E.K."/>
            <person name="Tanskanen J."/>
            <person name="Kim Y.M."/>
            <person name="Honaas L."/>
            <person name="Yang Z."/>
            <person name="Spallek T."/>
            <person name="Conn C.E."/>
            <person name="Ichihashi Y."/>
            <person name="Cheong K."/>
            <person name="Cui S."/>
            <person name="Der J.P."/>
            <person name="Gundlach H."/>
            <person name="Jiao Y."/>
            <person name="Hori C."/>
            <person name="Ishida J.K."/>
            <person name="Kasahara H."/>
            <person name="Kiba T."/>
            <person name="Kim M.S."/>
            <person name="Koo N."/>
            <person name="Laohavisit A."/>
            <person name="Lee Y.H."/>
            <person name="Lumba S."/>
            <person name="McCourt P."/>
            <person name="Mortimer J.C."/>
            <person name="Mutuku J.M."/>
            <person name="Nomura T."/>
            <person name="Sasaki-Sekimoto Y."/>
            <person name="Seto Y."/>
            <person name="Wang Y."/>
            <person name="Wakatake T."/>
            <person name="Sakakibara H."/>
            <person name="Demura T."/>
            <person name="Yamaguchi S."/>
            <person name="Yoneyama K."/>
            <person name="Manabe R.I."/>
            <person name="Nelson D.C."/>
            <person name="Schulman A.H."/>
            <person name="Timko M.P."/>
            <person name="dePamphilis C.W."/>
            <person name="Choi D."/>
            <person name="Shirasu K."/>
        </authorList>
    </citation>
    <scope>NUCLEOTIDE SEQUENCE [LARGE SCALE GENOMIC DNA]</scope>
    <source>
        <strain evidence="6">cv. UVA1</strain>
    </source>
</reference>
<evidence type="ECO:0000313" key="6">
    <source>
        <dbReference type="Proteomes" id="UP000325081"/>
    </source>
</evidence>
<protein>
    <submittedName>
        <fullName evidence="5">Kinase interacting family protein</fullName>
    </submittedName>
</protein>
<dbReference type="GO" id="GO:0003779">
    <property type="term" value="F:actin binding"/>
    <property type="evidence" value="ECO:0007669"/>
    <property type="project" value="InterPro"/>
</dbReference>
<dbReference type="PANTHER" id="PTHR32258:SF3">
    <property type="entry name" value="PROTEIN NETWORKED 4A"/>
    <property type="match status" value="1"/>
</dbReference>
<dbReference type="GO" id="GO:0005774">
    <property type="term" value="C:vacuolar membrane"/>
    <property type="evidence" value="ECO:0007669"/>
    <property type="project" value="TreeGrafter"/>
</dbReference>
<dbReference type="PROSITE" id="PS51774">
    <property type="entry name" value="NAB"/>
    <property type="match status" value="1"/>
</dbReference>
<dbReference type="GO" id="GO:0016301">
    <property type="term" value="F:kinase activity"/>
    <property type="evidence" value="ECO:0007669"/>
    <property type="project" value="UniProtKB-KW"/>
</dbReference>
<keyword evidence="5" id="KW-0808">Transferase</keyword>
<dbReference type="PANTHER" id="PTHR32258">
    <property type="entry name" value="PROTEIN NETWORKED 4A"/>
    <property type="match status" value="1"/>
</dbReference>
<feature type="coiled-coil region" evidence="3">
    <location>
        <begin position="86"/>
        <end position="188"/>
    </location>
</feature>